<dbReference type="AlphaFoldDB" id="A0A6V7BGZ6"/>
<dbReference type="EMBL" id="LR828257">
    <property type="protein sequence ID" value="CAD0301536.1"/>
    <property type="molecule type" value="Genomic_DNA"/>
</dbReference>
<keyword evidence="5 12" id="KW-0378">Hydrolase</keyword>
<dbReference type="PROSITE" id="PS51885">
    <property type="entry name" value="NEPRILYSIN"/>
    <property type="match status" value="1"/>
</dbReference>
<evidence type="ECO:0000259" key="10">
    <source>
        <dbReference type="Pfam" id="PF05649"/>
    </source>
</evidence>
<evidence type="ECO:0000256" key="7">
    <source>
        <dbReference type="ARBA" id="ARBA00023049"/>
    </source>
</evidence>
<dbReference type="InterPro" id="IPR018497">
    <property type="entry name" value="Peptidase_M13_C"/>
</dbReference>
<dbReference type="PANTHER" id="PTHR11733:SF167">
    <property type="entry name" value="FI17812P1-RELATED"/>
    <property type="match status" value="1"/>
</dbReference>
<sequence length="700" mass="76687">MMLAKTSVVAFALLAALPGCKRSSDESRSSQTPVTGTESQKVPAESKPTFDVGELGAPAEACKNFYGFVNGQWEKANPIPPDRSNWGTVPALMEQSLTTQREIVEQAAKQASDRADPVARKLGLLYASGMDEAAIEAAGTQPIRPQLAAIAALSSAEDVASYIMQRHAEGDAQVFKFSAQSDLHDASLQIAFADEGGLALPSKDYYSAPDYAAVRTAYLAYIAKSLELAGSSADEAKTQAKDVLALETRLASASLAPVDQRNPKNMYHFVSVAEADKATPHFSWTRFLATQDVEVGKGFSLSQPRFFAAFDRELATAPIAQWRAYLSFHAIDAASMQLSKAFVDNNFAFYGKALSGQPQQQPRWKSVLSVVNDSMGEGLGQLYVAKVFTPEAKQRAADLVDNIRAALKVRIEHVEWMTGPTKAKALEKWESMLPRIGYPDTWRDWSGLEITPGAYYQNVQAAAKFNYRYNIMQVGKPTDRTRWVTTPQTVNAFYSPGDNSINLPAAVLQPPFFDPNADDALNYGSVGSLMGHEATHGFDDQGSQFDAAGNGTNWWAPADRAAFEQRAEGLVKQFDGYVPLPNHPKLHVNGKLTLGENIADLGGLNVGYDALQANLRKHPERAVKVDGYTQDQRFFLAFARNWRWLTREERQLVQLAADPHAPAKVRAFAAPSNMPQFAAAFSCKAGDPMVRDEKERVVIW</sequence>
<gene>
    <name evidence="11" type="primary">pepO_1</name>
    <name evidence="11" type="ORF">CFBP498_02840</name>
    <name evidence="12" type="ORF">R4K57_23790</name>
</gene>
<dbReference type="Gene3D" id="3.40.390.10">
    <property type="entry name" value="Collagenase (Catalytic Domain)"/>
    <property type="match status" value="1"/>
</dbReference>
<dbReference type="InterPro" id="IPR042089">
    <property type="entry name" value="Peptidase_M13_dom_2"/>
</dbReference>
<feature type="region of interest" description="Disordered" evidence="8">
    <location>
        <begin position="21"/>
        <end position="48"/>
    </location>
</feature>
<evidence type="ECO:0000256" key="6">
    <source>
        <dbReference type="ARBA" id="ARBA00022833"/>
    </source>
</evidence>
<dbReference type="Pfam" id="PF01431">
    <property type="entry name" value="Peptidase_M13"/>
    <property type="match status" value="1"/>
</dbReference>
<evidence type="ECO:0000313" key="14">
    <source>
        <dbReference type="Proteomes" id="UP001187425"/>
    </source>
</evidence>
<dbReference type="Proteomes" id="UP000515406">
    <property type="component" value="Chromosome"/>
</dbReference>
<keyword evidence="13" id="KW-1185">Reference proteome</keyword>
<dbReference type="InterPro" id="IPR000718">
    <property type="entry name" value="Peptidase_M13"/>
</dbReference>
<dbReference type="GO" id="GO:0046872">
    <property type="term" value="F:metal ion binding"/>
    <property type="evidence" value="ECO:0007669"/>
    <property type="project" value="UniProtKB-KW"/>
</dbReference>
<name>A0A6V7BGZ6_9XANT</name>
<feature type="domain" description="Peptidase M13 C-terminal" evidence="9">
    <location>
        <begin position="491"/>
        <end position="697"/>
    </location>
</feature>
<protein>
    <submittedName>
        <fullName evidence="12">M13 family metallopeptidase</fullName>
        <ecNumber evidence="12">3.4.24.-</ecNumber>
    </submittedName>
    <submittedName>
        <fullName evidence="11">Neutral endopeptidase</fullName>
    </submittedName>
</protein>
<organism evidence="11 13">
    <name type="scientific">Xanthomonas hortorum pv. vitians</name>
    <dbReference type="NCBI Taxonomy" id="83224"/>
    <lineage>
        <taxon>Bacteria</taxon>
        <taxon>Pseudomonadati</taxon>
        <taxon>Pseudomonadota</taxon>
        <taxon>Gammaproteobacteria</taxon>
        <taxon>Lysobacterales</taxon>
        <taxon>Lysobacteraceae</taxon>
        <taxon>Xanthomonas</taxon>
    </lineage>
</organism>
<dbReference type="EC" id="3.4.24.-" evidence="12"/>
<dbReference type="CDD" id="cd08662">
    <property type="entry name" value="M13"/>
    <property type="match status" value="1"/>
</dbReference>
<evidence type="ECO:0000259" key="9">
    <source>
        <dbReference type="Pfam" id="PF01431"/>
    </source>
</evidence>
<dbReference type="EMBL" id="LR828257">
    <property type="protein sequence ID" value="CAD0301543.1"/>
    <property type="molecule type" value="Genomic_DNA"/>
</dbReference>
<keyword evidence="4" id="KW-0479">Metal-binding</keyword>
<feature type="domain" description="Peptidase M13 N-terminal" evidence="10">
    <location>
        <begin position="62"/>
        <end position="439"/>
    </location>
</feature>
<evidence type="ECO:0000256" key="5">
    <source>
        <dbReference type="ARBA" id="ARBA00022801"/>
    </source>
</evidence>
<accession>A0A6V7BGZ6</accession>
<dbReference type="GO" id="GO:0004222">
    <property type="term" value="F:metalloendopeptidase activity"/>
    <property type="evidence" value="ECO:0007669"/>
    <property type="project" value="InterPro"/>
</dbReference>
<dbReference type="Pfam" id="PF05649">
    <property type="entry name" value="Peptidase_M13_N"/>
    <property type="match status" value="1"/>
</dbReference>
<dbReference type="InterPro" id="IPR024079">
    <property type="entry name" value="MetalloPept_cat_dom_sf"/>
</dbReference>
<dbReference type="EMBL" id="JAWMQI010000185">
    <property type="protein sequence ID" value="MDV7251334.1"/>
    <property type="molecule type" value="Genomic_DNA"/>
</dbReference>
<dbReference type="Proteomes" id="UP001187425">
    <property type="component" value="Unassembled WGS sequence"/>
</dbReference>
<evidence type="ECO:0000256" key="8">
    <source>
        <dbReference type="SAM" id="MobiDB-lite"/>
    </source>
</evidence>
<keyword evidence="3" id="KW-0645">Protease</keyword>
<dbReference type="RefSeq" id="WP_180314006.1">
    <property type="nucleotide sequence ID" value="NZ_JAVTRY010000080.1"/>
</dbReference>
<dbReference type="SUPFAM" id="SSF55486">
    <property type="entry name" value="Metalloproteases ('zincins'), catalytic domain"/>
    <property type="match status" value="1"/>
</dbReference>
<keyword evidence="6" id="KW-0862">Zinc</keyword>
<evidence type="ECO:0000256" key="1">
    <source>
        <dbReference type="ARBA" id="ARBA00001947"/>
    </source>
</evidence>
<evidence type="ECO:0000256" key="2">
    <source>
        <dbReference type="ARBA" id="ARBA00007357"/>
    </source>
</evidence>
<reference evidence="11 13" key="1">
    <citation type="submission" date="2020-07" db="EMBL/GenBank/DDBJ databases">
        <authorList>
            <person name="Pothier F. J."/>
        </authorList>
    </citation>
    <scope>NUCLEOTIDE SEQUENCE [LARGE SCALE GENOMIC DNA]</scope>
    <source>
        <strain evidence="11 13">CFBP 498</strain>
    </source>
</reference>
<evidence type="ECO:0000313" key="13">
    <source>
        <dbReference type="Proteomes" id="UP000515406"/>
    </source>
</evidence>
<dbReference type="GO" id="GO:0016485">
    <property type="term" value="P:protein processing"/>
    <property type="evidence" value="ECO:0007669"/>
    <property type="project" value="TreeGrafter"/>
</dbReference>
<feature type="compositionally biased region" description="Polar residues" evidence="8">
    <location>
        <begin position="29"/>
        <end position="40"/>
    </location>
</feature>
<keyword evidence="7" id="KW-0482">Metalloprotease</keyword>
<dbReference type="PRINTS" id="PR00786">
    <property type="entry name" value="NEPRILYSIN"/>
</dbReference>
<proteinExistence type="inferred from homology"/>
<dbReference type="PANTHER" id="PTHR11733">
    <property type="entry name" value="ZINC METALLOPROTEASE FAMILY M13 NEPRILYSIN-RELATED"/>
    <property type="match status" value="1"/>
</dbReference>
<evidence type="ECO:0000313" key="12">
    <source>
        <dbReference type="EMBL" id="MDV7251334.1"/>
    </source>
</evidence>
<evidence type="ECO:0000256" key="3">
    <source>
        <dbReference type="ARBA" id="ARBA00022670"/>
    </source>
</evidence>
<reference evidence="12 14" key="2">
    <citation type="submission" date="2023-10" db="EMBL/GenBank/DDBJ databases">
        <title>A new tool for lettuce pathogen research.</title>
        <authorList>
            <person name="Horton K.N."/>
            <person name="Cseke L.J."/>
            <person name="Badiwe M."/>
            <person name="Tesfaye D."/>
            <person name="Klein A."/>
            <person name="Su J."/>
            <person name="Potnis N."/>
            <person name="Gassmann W."/>
        </authorList>
    </citation>
    <scope>NUCLEOTIDE SEQUENCE [LARGE SCALE GENOMIC DNA]</scope>
    <source>
        <strain evidence="12 14">JSKH1901</strain>
    </source>
</reference>
<comment type="cofactor">
    <cofactor evidence="1">
        <name>Zn(2+)</name>
        <dbReference type="ChEBI" id="CHEBI:29105"/>
    </cofactor>
</comment>
<evidence type="ECO:0000313" key="11">
    <source>
        <dbReference type="EMBL" id="CAD0301543.1"/>
    </source>
</evidence>
<evidence type="ECO:0000256" key="4">
    <source>
        <dbReference type="ARBA" id="ARBA00022723"/>
    </source>
</evidence>
<dbReference type="Gene3D" id="1.10.1380.10">
    <property type="entry name" value="Neutral endopeptidase , domain2"/>
    <property type="match status" value="1"/>
</dbReference>
<dbReference type="GO" id="GO:0005886">
    <property type="term" value="C:plasma membrane"/>
    <property type="evidence" value="ECO:0007669"/>
    <property type="project" value="TreeGrafter"/>
</dbReference>
<comment type="similarity">
    <text evidence="2">Belongs to the peptidase M13 family.</text>
</comment>
<dbReference type="InterPro" id="IPR008753">
    <property type="entry name" value="Peptidase_M13_N"/>
</dbReference>